<comment type="subcellular location">
    <subcellularLocation>
        <location evidence="1">Cytoplasm</location>
    </subcellularLocation>
</comment>
<dbReference type="PANTHER" id="PTHR12146">
    <property type="entry name" value="40S RIBOSOMAL PROTEIN S10"/>
    <property type="match status" value="1"/>
</dbReference>
<comment type="caution">
    <text evidence="7">The sequence shown here is derived from an EMBL/GenBank/DDBJ whole genome shotgun (WGS) entry which is preliminary data.</text>
</comment>
<keyword evidence="5" id="KW-0687">Ribonucleoprotein</keyword>
<keyword evidence="8" id="KW-1185">Reference proteome</keyword>
<feature type="domain" description="Plectin/eS10 N-terminal" evidence="6">
    <location>
        <begin position="40"/>
        <end position="76"/>
    </location>
</feature>
<dbReference type="InterPro" id="IPR005326">
    <property type="entry name" value="Plectin_eS10_N"/>
</dbReference>
<name>A0A7J7HTD4_CAMSI</name>
<dbReference type="GO" id="GO:0022627">
    <property type="term" value="C:cytosolic small ribosomal subunit"/>
    <property type="evidence" value="ECO:0007669"/>
    <property type="project" value="TreeGrafter"/>
</dbReference>
<evidence type="ECO:0000256" key="3">
    <source>
        <dbReference type="ARBA" id="ARBA00022490"/>
    </source>
</evidence>
<dbReference type="Proteomes" id="UP000593564">
    <property type="component" value="Unassembled WGS sequence"/>
</dbReference>
<evidence type="ECO:0000256" key="2">
    <source>
        <dbReference type="ARBA" id="ARBA00007278"/>
    </source>
</evidence>
<accession>A0A7J7HTD4</accession>
<evidence type="ECO:0000256" key="4">
    <source>
        <dbReference type="ARBA" id="ARBA00022980"/>
    </source>
</evidence>
<evidence type="ECO:0000259" key="6">
    <source>
        <dbReference type="Pfam" id="PF03501"/>
    </source>
</evidence>
<protein>
    <recommendedName>
        <fullName evidence="6">Plectin/eS10 N-terminal domain-containing protein</fullName>
    </recommendedName>
</protein>
<gene>
    <name evidence="7" type="ORF">HYC85_008387</name>
</gene>
<evidence type="ECO:0000256" key="1">
    <source>
        <dbReference type="ARBA" id="ARBA00004496"/>
    </source>
</evidence>
<dbReference type="Gene3D" id="1.10.10.10">
    <property type="entry name" value="Winged helix-like DNA-binding domain superfamily/Winged helix DNA-binding domain"/>
    <property type="match status" value="1"/>
</dbReference>
<keyword evidence="4" id="KW-0689">Ribosomal protein</keyword>
<reference evidence="7 8" key="2">
    <citation type="submission" date="2020-07" db="EMBL/GenBank/DDBJ databases">
        <title>Genome assembly of wild tea tree DASZ reveals pedigree and selection history of tea varieties.</title>
        <authorList>
            <person name="Zhang W."/>
        </authorList>
    </citation>
    <scope>NUCLEOTIDE SEQUENCE [LARGE SCALE GENOMIC DNA]</scope>
    <source>
        <strain evidence="8">cv. G240</strain>
        <tissue evidence="7">Leaf</tissue>
    </source>
</reference>
<dbReference type="GO" id="GO:0003723">
    <property type="term" value="F:RNA binding"/>
    <property type="evidence" value="ECO:0007669"/>
    <property type="project" value="TreeGrafter"/>
</dbReference>
<evidence type="ECO:0000256" key="5">
    <source>
        <dbReference type="ARBA" id="ARBA00023274"/>
    </source>
</evidence>
<evidence type="ECO:0000313" key="7">
    <source>
        <dbReference type="EMBL" id="KAF5955531.1"/>
    </source>
</evidence>
<dbReference type="EMBL" id="JACBKZ010000003">
    <property type="protein sequence ID" value="KAF5955531.1"/>
    <property type="molecule type" value="Genomic_DNA"/>
</dbReference>
<organism evidence="7 8">
    <name type="scientific">Camellia sinensis</name>
    <name type="common">Tea plant</name>
    <name type="synonym">Thea sinensis</name>
    <dbReference type="NCBI Taxonomy" id="4442"/>
    <lineage>
        <taxon>Eukaryota</taxon>
        <taxon>Viridiplantae</taxon>
        <taxon>Streptophyta</taxon>
        <taxon>Embryophyta</taxon>
        <taxon>Tracheophyta</taxon>
        <taxon>Spermatophyta</taxon>
        <taxon>Magnoliopsida</taxon>
        <taxon>eudicotyledons</taxon>
        <taxon>Gunneridae</taxon>
        <taxon>Pentapetalae</taxon>
        <taxon>asterids</taxon>
        <taxon>Ericales</taxon>
        <taxon>Theaceae</taxon>
        <taxon>Camellia</taxon>
    </lineage>
</organism>
<evidence type="ECO:0000313" key="8">
    <source>
        <dbReference type="Proteomes" id="UP000593564"/>
    </source>
</evidence>
<keyword evidence="3" id="KW-0963">Cytoplasm</keyword>
<dbReference type="GO" id="GO:0003735">
    <property type="term" value="F:structural constituent of ribosome"/>
    <property type="evidence" value="ECO:0007669"/>
    <property type="project" value="TreeGrafter"/>
</dbReference>
<comment type="similarity">
    <text evidence="2">Belongs to the eukaryotic ribosomal protein eS10 family.</text>
</comment>
<dbReference type="InterPro" id="IPR036388">
    <property type="entry name" value="WH-like_DNA-bd_sf"/>
</dbReference>
<dbReference type="AlphaFoldDB" id="A0A7J7HTD4"/>
<dbReference type="InterPro" id="IPR037447">
    <property type="entry name" value="Ribosomal_eS10"/>
</dbReference>
<dbReference type="PANTHER" id="PTHR12146:SF0">
    <property type="entry name" value="RIBOSOMAL PROTEIN S10"/>
    <property type="match status" value="1"/>
</dbReference>
<sequence length="144" mass="15946">MYKSFFFVFVQIIPEKNRIEISKHHFQGLHFLLSSSCVCGVFYAKKDYDLVKHPDIDEPNLQVIKLMRSFKSNEYIIPNTLKRMASPILVGGHFGGSSPGDHESPIMKVGEEKESLIMKVGEEKESPIMKVGYGSGGGGGSGAH</sequence>
<proteinExistence type="inferred from homology"/>
<dbReference type="Pfam" id="PF03501">
    <property type="entry name" value="S10_plectin"/>
    <property type="match status" value="1"/>
</dbReference>
<reference evidence="8" key="1">
    <citation type="journal article" date="2020" name="Nat. Commun.">
        <title>Genome assembly of wild tea tree DASZ reveals pedigree and selection history of tea varieties.</title>
        <authorList>
            <person name="Zhang W."/>
            <person name="Zhang Y."/>
            <person name="Qiu H."/>
            <person name="Guo Y."/>
            <person name="Wan H."/>
            <person name="Zhang X."/>
            <person name="Scossa F."/>
            <person name="Alseekh S."/>
            <person name="Zhang Q."/>
            <person name="Wang P."/>
            <person name="Xu L."/>
            <person name="Schmidt M.H."/>
            <person name="Jia X."/>
            <person name="Li D."/>
            <person name="Zhu A."/>
            <person name="Guo F."/>
            <person name="Chen W."/>
            <person name="Ni D."/>
            <person name="Usadel B."/>
            <person name="Fernie A.R."/>
            <person name="Wen W."/>
        </authorList>
    </citation>
    <scope>NUCLEOTIDE SEQUENCE [LARGE SCALE GENOMIC DNA]</scope>
    <source>
        <strain evidence="8">cv. G240</strain>
    </source>
</reference>